<organism evidence="1 2">
    <name type="scientific">Cricetulus griseus</name>
    <name type="common">Chinese hamster</name>
    <name type="synonym">Cricetulus barabensis griseus</name>
    <dbReference type="NCBI Taxonomy" id="10029"/>
    <lineage>
        <taxon>Eukaryota</taxon>
        <taxon>Metazoa</taxon>
        <taxon>Chordata</taxon>
        <taxon>Craniata</taxon>
        <taxon>Vertebrata</taxon>
        <taxon>Euteleostomi</taxon>
        <taxon>Mammalia</taxon>
        <taxon>Eutheria</taxon>
        <taxon>Euarchontoglires</taxon>
        <taxon>Glires</taxon>
        <taxon>Rodentia</taxon>
        <taxon>Myomorpha</taxon>
        <taxon>Muroidea</taxon>
        <taxon>Cricetidae</taxon>
        <taxon>Cricetinae</taxon>
        <taxon>Cricetulus</taxon>
    </lineage>
</organism>
<protein>
    <submittedName>
        <fullName evidence="1">Uncharacterized protein</fullName>
    </submittedName>
</protein>
<reference evidence="2" key="1">
    <citation type="journal article" date="2011" name="Nat. Biotechnol.">
        <title>The genomic sequence of the Chinese hamster ovary (CHO)-K1 cell line.</title>
        <authorList>
            <person name="Xu X."/>
            <person name="Nagarajan H."/>
            <person name="Lewis N.E."/>
            <person name="Pan S."/>
            <person name="Cai Z."/>
            <person name="Liu X."/>
            <person name="Chen W."/>
            <person name="Xie M."/>
            <person name="Wang W."/>
            <person name="Hammond S."/>
            <person name="Andersen M.R."/>
            <person name="Neff N."/>
            <person name="Passarelli B."/>
            <person name="Koh W."/>
            <person name="Fan H.C."/>
            <person name="Wang J."/>
            <person name="Gui Y."/>
            <person name="Lee K.H."/>
            <person name="Betenbaugh M.J."/>
            <person name="Quake S.R."/>
            <person name="Famili I."/>
            <person name="Palsson B.O."/>
            <person name="Wang J."/>
        </authorList>
    </citation>
    <scope>NUCLEOTIDE SEQUENCE [LARGE SCALE GENOMIC DNA]</scope>
    <source>
        <strain evidence="2">CHO K1 cell line</strain>
    </source>
</reference>
<proteinExistence type="predicted"/>
<sequence length="77" mass="8733">MLASDFGLCCGIVKSDEENMDRGKNSENEMCFGPDLECDLTVNVEFTVPTYLEKFAFCKQQYPKPMATVFFVDMIVT</sequence>
<evidence type="ECO:0000313" key="1">
    <source>
        <dbReference type="EMBL" id="EGW06393.1"/>
    </source>
</evidence>
<name>G3IEJ9_CRIGR</name>
<dbReference type="InParanoid" id="G3IEJ9"/>
<evidence type="ECO:0000313" key="2">
    <source>
        <dbReference type="Proteomes" id="UP000001075"/>
    </source>
</evidence>
<dbReference type="AlphaFoldDB" id="G3IEJ9"/>
<accession>G3IEJ9</accession>
<dbReference type="EMBL" id="JH002209">
    <property type="protein sequence ID" value="EGW06393.1"/>
    <property type="molecule type" value="Genomic_DNA"/>
</dbReference>
<dbReference type="Proteomes" id="UP000001075">
    <property type="component" value="Unassembled WGS sequence"/>
</dbReference>
<gene>
    <name evidence="1" type="ORF">I79_022146</name>
</gene>